<dbReference type="InterPro" id="IPR034732">
    <property type="entry name" value="EPHD"/>
</dbReference>
<feature type="domain" description="PHD-type" evidence="6">
    <location>
        <begin position="2166"/>
        <end position="2228"/>
    </location>
</feature>
<dbReference type="GeneID" id="24564825"/>
<dbReference type="Pfam" id="PF13832">
    <property type="entry name" value="zf-HC5HC2H_2"/>
    <property type="match status" value="1"/>
</dbReference>
<dbReference type="PROSITE" id="PS01359">
    <property type="entry name" value="ZF_PHD_1"/>
    <property type="match status" value="1"/>
</dbReference>
<reference evidence="9" key="1">
    <citation type="journal article" date="2014" name="Nucleic Acids Res.">
        <title>The evolutionary dynamics of variant antigen genes in Babesia reveal a history of genomic innovation underlying host-parasite interaction.</title>
        <authorList>
            <person name="Jackson A.P."/>
            <person name="Otto T.D."/>
            <person name="Darby A."/>
            <person name="Ramaprasad A."/>
            <person name="Xia D."/>
            <person name="Echaide I.E."/>
            <person name="Farber M."/>
            <person name="Gahlot S."/>
            <person name="Gamble J."/>
            <person name="Gupta D."/>
            <person name="Gupta Y."/>
            <person name="Jackson L."/>
            <person name="Malandrin L."/>
            <person name="Malas T.B."/>
            <person name="Moussa E."/>
            <person name="Nair M."/>
            <person name="Reid A.J."/>
            <person name="Sanders M."/>
            <person name="Sharma J."/>
            <person name="Tracey A."/>
            <person name="Quail M.A."/>
            <person name="Weir W."/>
            <person name="Wastling J.M."/>
            <person name="Hall N."/>
            <person name="Willadsen P."/>
            <person name="Lingelbach K."/>
            <person name="Shiels B."/>
            <person name="Tait A."/>
            <person name="Berriman M."/>
            <person name="Allred D.R."/>
            <person name="Pain A."/>
        </authorList>
    </citation>
    <scope>NUCLEOTIDE SEQUENCE [LARGE SCALE GENOMIC DNA]</scope>
    <source>
        <strain evidence="9">Bond</strain>
    </source>
</reference>
<evidence type="ECO:0000256" key="2">
    <source>
        <dbReference type="ARBA" id="ARBA00022771"/>
    </source>
</evidence>
<dbReference type="CDD" id="cd15571">
    <property type="entry name" value="ePHD"/>
    <property type="match status" value="1"/>
</dbReference>
<dbReference type="InterPro" id="IPR019787">
    <property type="entry name" value="Znf_PHD-finger"/>
</dbReference>
<dbReference type="InterPro" id="IPR050701">
    <property type="entry name" value="Histone_Mod_Regulator"/>
</dbReference>
<dbReference type="GO" id="GO:0006357">
    <property type="term" value="P:regulation of transcription by RNA polymerase II"/>
    <property type="evidence" value="ECO:0007669"/>
    <property type="project" value="TreeGrafter"/>
</dbReference>
<dbReference type="PANTHER" id="PTHR13793">
    <property type="entry name" value="PHD FINGER PROTEINS"/>
    <property type="match status" value="1"/>
</dbReference>
<feature type="domain" description="PHD-type" evidence="6">
    <location>
        <begin position="507"/>
        <end position="583"/>
    </location>
</feature>
<dbReference type="Proteomes" id="UP000033188">
    <property type="component" value="Chromosome 3"/>
</dbReference>
<evidence type="ECO:0000256" key="5">
    <source>
        <dbReference type="SAM" id="MobiDB-lite"/>
    </source>
</evidence>
<evidence type="ECO:0000313" key="8">
    <source>
        <dbReference type="EMBL" id="CDR96284.1"/>
    </source>
</evidence>
<dbReference type="InterPro" id="IPR013083">
    <property type="entry name" value="Znf_RING/FYVE/PHD"/>
</dbReference>
<dbReference type="OMA" id="CCYIPMH"/>
<feature type="region of interest" description="Disordered" evidence="5">
    <location>
        <begin position="2010"/>
        <end position="2033"/>
    </location>
</feature>
<sequence length="2235" mass="249208">MDQDPVPTRETSQEEDRFWIDTDRQFFSNPNSSLLLCLRNHAWHCRYIARQSRQLLREHEEASSDHSNSQRDSKRPKLTSENAVSKIQVGGGSGATGVEARQEGSNDSGIITVTFRVKHKGGDLAVLSPGNSCSRMSPMHGVNGVDAMSYSEKRGFAVAAQHHMGSYDDDVYYNPVINAKHDNKLKLPIILPCQAPDGIRIALYCTTENSQHVDPTTSRRPGFKTNMLNDMLSPDQVPEIVYGPAPVWSRLKQPGFKDGKDICSPYPKFTAVMKEIHGPVADPVWECPNDMKRRNAAGVGDMLRALGLTDVSPPCTIDYSPKLFSFVEAKSSPLCRRCLGMPKVVCSLCSNMEIANNIPGVCFSNPTIVDHKYELVYNGLDIYHMRTLMGTEKFKPPIASEAPIARPLKRSHDDDVTAVLKEYVETLEEIDATFSTLIERVQAEKKPNFDYWSQVESQMIKSYIDQYNNKMMDNRYNYNTQRQSYDVLRIRLTCTKSSNLPAHWTDHALCSVCGSDEDWDDDPILFCDCCYIPMHYCCLGYKPGTMSETMKQNIRRHKLLHTKEDDEPIVDEDEWLCPCCLFLMDQLAFLSESTAMKAIRVAAGPRNKQTLEFFRDNPPDDNALPLEAVPLPYVVGFEYDNPMERIDLCTVYRRNPAVAFASAIPTGNEGPAGGRAALGDGADAAPKAHPRTTSSHMEYLVPPRITFKWLLECGNIPTTVVLNIPDEEIACPFEKDLRGYEMDLLGRTINQFWSFKRMIKTNLDIASDIFDEILVRYMNEGNLDGMLKLLRHVPKEEANTHNLIHQDRALQQQKSITHKRGRKPVDVKVERTPQVMAAINAEVVRGPEQEIVRDDIYTFNCKNPLKKLVICTRISRNFFVNLRIPVCIFCGFDAYYPGGGPMKRTSNPGTWAHIRCAIAVDCTITPKYIDYETFVPKVKALKCLVCHNLSTAIVQCSHGNCCKAVHVSCAAASSYCLFSWDQNGKPDILCPQHASGLAPTVLLRKLQTKVQYKNFKKMSTYETNLDGINPKDDVYLSHLLEPNYRSIASVIEQIFNLNPRTGFPIPLYGDEVVFKQPIIDKDCGEKSMTERSGENKGRVSKRTEVRLPLRDKSGKFKVADKSREIQKVEPISDKDFGAESQQIKTTDLAVTTATVSSNNVESDISTSNVQEPADVPMEPLDPTEEPEVSGNYEKIEVDQPEEIELSVEQADATDDVAPADSVTESKPMVEIQSTDQVEKATSEEVSDPNFCRVTKLAKEHCFWCSMGNEDSDEHTHYKPFYDDRCPTSEQIGNLLFPDLDAAKQKGAAMVEDSAVEGSAHLENIPPIVWSEICASTRIVDEKMLSYISDDFIGGQRLISEVVSKSCRASLLGLTRLLNILYFKSKKGSEMCAVFDSLLRHMKTMQSVDEARRNCEIGTNSATEAYPPLPSFTPDYSGGHRVNHPPVDHRKECRVRVKAVLRTLNQTVFMRLEPELLPVSILRVVVSKSNPENGSDVEVSRHYVVCSGCLEFKVIEQEVSEENSVMRKRVNYAHHYKTCRMCNARACSDCLSHMKAARMRTKVSLAPVPLNVAPAPTDAYMSAATLLSQPMYPGVNLRMPRNPPPMPDDERIPSVRDAMISLPLMARGPMIDGLGPHPVRGIGVSAPMSVDARMPAMMAPNMARGPMNAPSPIRHMISRPQIASSAALRGASMVEMAGLPPTKPTMMPICTPMAKSMPSPGVCGPLYSGTGGKTVPGMMDRTPGMMCGGPFGKVGPMIKSPPVKNGPYATTVSGPSFCRDVPPPNGPFVGNGDLNNCPPVSPPSLIEPPDENSEATFLCSRCEDMEGDINVPLLCCAFCSRFDGLLVPVNREHLSFYLNWTSEYCGYAYVHLVCLDWLSYSKVVSPSLRKFPKTLLESPCHYCGVACGATLTCTNNYCNVRFHASCGAWLGCKADMGKKPEGLTTASRRVYCLRHTFLNISRMSQVERKFMIAPPHLYELLISTKHHLSRFYGGVYMSRYCVPNKIRNEAPSRPPLSRIPASTTSTAKRAKPLSKASAFPMNNVNATMNMLNGINYMNLGLVVSKSNFGQPVSEYSMLPDNIARDRLIQALNWTAYNAMNLVGGRRDKKEIRAIIHLIKAGQLKPIHGSKRGRKPKSLDGSNFDNRQKMPMEDILTYCHSGQLDSGEFFCPVCFSIYFERSPGMPGDDLHWIGCDGCERWFHFVCAGVWAEGQVDPNSPSWFCLACTRQRAYKAPK</sequence>
<dbReference type="CDD" id="cd15522">
    <property type="entry name" value="PHD_TAF3"/>
    <property type="match status" value="1"/>
</dbReference>
<dbReference type="STRING" id="5866.A0A061DBK8"/>
<keyword evidence="2 4" id="KW-0863">Zinc-finger</keyword>
<dbReference type="PROSITE" id="PS50016">
    <property type="entry name" value="ZF_PHD_2"/>
    <property type="match status" value="2"/>
</dbReference>
<accession>A0A061DBK8</accession>
<dbReference type="VEuPathDB" id="PiroplasmaDB:BBBOND_0301880"/>
<dbReference type="SMART" id="SM00249">
    <property type="entry name" value="PHD"/>
    <property type="match status" value="4"/>
</dbReference>
<dbReference type="KEGG" id="bbig:BBBOND_0301880"/>
<dbReference type="InterPro" id="IPR019786">
    <property type="entry name" value="Zinc_finger_PHD-type_CS"/>
</dbReference>
<dbReference type="PROSITE" id="PS51805">
    <property type="entry name" value="EPHD"/>
    <property type="match status" value="1"/>
</dbReference>
<feature type="region of interest" description="Disordered" evidence="5">
    <location>
        <begin position="2125"/>
        <end position="2145"/>
    </location>
</feature>
<dbReference type="EMBL" id="LK391709">
    <property type="protein sequence ID" value="CDR96284.1"/>
    <property type="molecule type" value="Genomic_DNA"/>
</dbReference>
<protein>
    <submittedName>
        <fullName evidence="8">PHD-finger family protein, putative</fullName>
    </submittedName>
</protein>
<dbReference type="PANTHER" id="PTHR13793:SF107">
    <property type="entry name" value="BROMODOMAIN-CONTAINING PROTEIN HOMOLOG"/>
    <property type="match status" value="1"/>
</dbReference>
<dbReference type="GO" id="GO:0008270">
    <property type="term" value="F:zinc ion binding"/>
    <property type="evidence" value="ECO:0007669"/>
    <property type="project" value="UniProtKB-KW"/>
</dbReference>
<organism evidence="8 9">
    <name type="scientific">Babesia bigemina</name>
    <dbReference type="NCBI Taxonomy" id="5866"/>
    <lineage>
        <taxon>Eukaryota</taxon>
        <taxon>Sar</taxon>
        <taxon>Alveolata</taxon>
        <taxon>Apicomplexa</taxon>
        <taxon>Aconoidasida</taxon>
        <taxon>Piroplasmida</taxon>
        <taxon>Babesiidae</taxon>
        <taxon>Babesia</taxon>
    </lineage>
</organism>
<feature type="compositionally biased region" description="Basic and acidic residues" evidence="5">
    <location>
        <begin position="58"/>
        <end position="75"/>
    </location>
</feature>
<feature type="region of interest" description="Disordered" evidence="5">
    <location>
        <begin position="1084"/>
        <end position="1103"/>
    </location>
</feature>
<dbReference type="RefSeq" id="XP_012768470.1">
    <property type="nucleotide sequence ID" value="XM_012913016.1"/>
</dbReference>
<dbReference type="InterPro" id="IPR001965">
    <property type="entry name" value="Znf_PHD"/>
</dbReference>
<evidence type="ECO:0000313" key="9">
    <source>
        <dbReference type="Proteomes" id="UP000033188"/>
    </source>
</evidence>
<dbReference type="InterPro" id="IPR011011">
    <property type="entry name" value="Znf_FYVE_PHD"/>
</dbReference>
<evidence type="ECO:0000256" key="4">
    <source>
        <dbReference type="PROSITE-ProRule" id="PRU00146"/>
    </source>
</evidence>
<feature type="region of interest" description="Disordered" evidence="5">
    <location>
        <begin position="671"/>
        <end position="691"/>
    </location>
</feature>
<feature type="compositionally biased region" description="Polar residues" evidence="5">
    <location>
        <begin position="1159"/>
        <end position="1170"/>
    </location>
</feature>
<feature type="compositionally biased region" description="Low complexity" evidence="5">
    <location>
        <begin position="674"/>
        <end position="687"/>
    </location>
</feature>
<keyword evidence="9" id="KW-1185">Reference proteome</keyword>
<feature type="region of interest" description="Disordered" evidence="5">
    <location>
        <begin position="58"/>
        <end position="103"/>
    </location>
</feature>
<keyword evidence="3" id="KW-0862">Zinc</keyword>
<evidence type="ECO:0000259" key="7">
    <source>
        <dbReference type="PROSITE" id="PS51805"/>
    </source>
</evidence>
<evidence type="ECO:0000259" key="6">
    <source>
        <dbReference type="PROSITE" id="PS50016"/>
    </source>
</evidence>
<keyword evidence="1" id="KW-0479">Metal-binding</keyword>
<dbReference type="SUPFAM" id="SSF57903">
    <property type="entry name" value="FYVE/PHD zinc finger"/>
    <property type="match status" value="1"/>
</dbReference>
<evidence type="ECO:0000256" key="1">
    <source>
        <dbReference type="ARBA" id="ARBA00022723"/>
    </source>
</evidence>
<dbReference type="OrthoDB" id="20839at2759"/>
<feature type="domain" description="PHD-type" evidence="7">
    <location>
        <begin position="884"/>
        <end position="994"/>
    </location>
</feature>
<proteinExistence type="predicted"/>
<feature type="region of interest" description="Disordered" evidence="5">
    <location>
        <begin position="1159"/>
        <end position="1188"/>
    </location>
</feature>
<dbReference type="Gene3D" id="3.30.40.10">
    <property type="entry name" value="Zinc/RING finger domain, C3HC4 (zinc finger)"/>
    <property type="match status" value="4"/>
</dbReference>
<name>A0A061DBK8_BABBI</name>
<gene>
    <name evidence="8" type="ORF">BBBOND_0301880</name>
</gene>
<evidence type="ECO:0000256" key="3">
    <source>
        <dbReference type="ARBA" id="ARBA00022833"/>
    </source>
</evidence>